<dbReference type="GO" id="GO:0098797">
    <property type="term" value="C:plasma membrane protein complex"/>
    <property type="evidence" value="ECO:0007669"/>
    <property type="project" value="TreeGrafter"/>
</dbReference>
<evidence type="ECO:0000256" key="3">
    <source>
        <dbReference type="ARBA" id="ARBA00022475"/>
    </source>
</evidence>
<dbReference type="PANTHER" id="PTHR30489:SF0">
    <property type="entry name" value="LIPOPROTEIN-RELEASING SYSTEM TRANSMEMBRANE PROTEIN LOLE"/>
    <property type="match status" value="1"/>
</dbReference>
<sequence length="389" mass="41739">MTILRLAVRNLRGAGIRTWLNAFALSLAFVAIIFGQGLLQGMNRQAEDASVAWQYGGGQYRQENYDPHDPLTLEAARAPLPPELRALAEAGRAAPVLIIQGSIYPGGRMMPVQVRGIPPDQRVVAIPTAALAGDGEVLPVLLGARMAQAAGLEVGDYVTVQWRDARGAFDARDARVAEVMRTSVETVDKGIVWVPLARLQELTGLADAATLVTVERGLRRPPAVAGWDFRGPDYLLADLRQMVRSKSAGQALMFGVLFLLAMLAIFDTQLLSVFRRRREIGMLVALGMTRAQVIALFTLEGALHAVLAALVGAVYGAPLFILLGRHGFTVPGGDTWGFAIGERIHPAYTAGLVLGTTALVFVVATVVAWLPTRRIAKLRPTDALQGRGG</sequence>
<dbReference type="InterPro" id="IPR051447">
    <property type="entry name" value="Lipoprotein-release_system"/>
</dbReference>
<reference evidence="9" key="1">
    <citation type="journal article" date="2020" name="mSystems">
        <title>Genome- and Community-Level Interaction Insights into Carbon Utilization and Element Cycling Functions of Hydrothermarchaeota in Hydrothermal Sediment.</title>
        <authorList>
            <person name="Zhou Z."/>
            <person name="Liu Y."/>
            <person name="Xu W."/>
            <person name="Pan J."/>
            <person name="Luo Z.H."/>
            <person name="Li M."/>
        </authorList>
    </citation>
    <scope>NUCLEOTIDE SEQUENCE [LARGE SCALE GENOMIC DNA]</scope>
    <source>
        <strain evidence="9">SpSt-1182</strain>
    </source>
</reference>
<feature type="transmembrane region" description="Helical" evidence="7">
    <location>
        <begin position="20"/>
        <end position="39"/>
    </location>
</feature>
<dbReference type="EMBL" id="DSBX01000237">
    <property type="protein sequence ID" value="HDQ99885.1"/>
    <property type="molecule type" value="Genomic_DNA"/>
</dbReference>
<evidence type="ECO:0000259" key="8">
    <source>
        <dbReference type="Pfam" id="PF02687"/>
    </source>
</evidence>
<dbReference type="Pfam" id="PF02687">
    <property type="entry name" value="FtsX"/>
    <property type="match status" value="1"/>
</dbReference>
<feature type="transmembrane region" description="Helical" evidence="7">
    <location>
        <begin position="251"/>
        <end position="274"/>
    </location>
</feature>
<evidence type="ECO:0000256" key="4">
    <source>
        <dbReference type="ARBA" id="ARBA00022692"/>
    </source>
</evidence>
<feature type="transmembrane region" description="Helical" evidence="7">
    <location>
        <begin position="348"/>
        <end position="370"/>
    </location>
</feature>
<keyword evidence="5 7" id="KW-1133">Transmembrane helix</keyword>
<dbReference type="GO" id="GO:0044874">
    <property type="term" value="P:lipoprotein localization to outer membrane"/>
    <property type="evidence" value="ECO:0007669"/>
    <property type="project" value="TreeGrafter"/>
</dbReference>
<organism evidence="9">
    <name type="scientific">candidate division WOR-3 bacterium</name>
    <dbReference type="NCBI Taxonomy" id="2052148"/>
    <lineage>
        <taxon>Bacteria</taxon>
        <taxon>Bacteria division WOR-3</taxon>
    </lineage>
</organism>
<keyword evidence="4 7" id="KW-0812">Transmembrane</keyword>
<dbReference type="Proteomes" id="UP000885672">
    <property type="component" value="Unassembled WGS sequence"/>
</dbReference>
<protein>
    <submittedName>
        <fullName evidence="9">ABC transporter permease</fullName>
    </submittedName>
</protein>
<name>A0A7V0T642_UNCW3</name>
<feature type="domain" description="ABC3 transporter permease C-terminal" evidence="8">
    <location>
        <begin position="252"/>
        <end position="379"/>
    </location>
</feature>
<evidence type="ECO:0000256" key="2">
    <source>
        <dbReference type="ARBA" id="ARBA00005236"/>
    </source>
</evidence>
<gene>
    <name evidence="9" type="ORF">ENN51_06345</name>
</gene>
<comment type="subcellular location">
    <subcellularLocation>
        <location evidence="1">Cell membrane</location>
        <topology evidence="1">Multi-pass membrane protein</topology>
    </subcellularLocation>
</comment>
<comment type="caution">
    <text evidence="9">The sequence shown here is derived from an EMBL/GenBank/DDBJ whole genome shotgun (WGS) entry which is preliminary data.</text>
</comment>
<dbReference type="InterPro" id="IPR003838">
    <property type="entry name" value="ABC3_permease_C"/>
</dbReference>
<dbReference type="AlphaFoldDB" id="A0A7V0T642"/>
<keyword evidence="3" id="KW-1003">Cell membrane</keyword>
<evidence type="ECO:0000256" key="7">
    <source>
        <dbReference type="SAM" id="Phobius"/>
    </source>
</evidence>
<evidence type="ECO:0000256" key="1">
    <source>
        <dbReference type="ARBA" id="ARBA00004651"/>
    </source>
</evidence>
<evidence type="ECO:0000256" key="5">
    <source>
        <dbReference type="ARBA" id="ARBA00022989"/>
    </source>
</evidence>
<dbReference type="PANTHER" id="PTHR30489">
    <property type="entry name" value="LIPOPROTEIN-RELEASING SYSTEM TRANSMEMBRANE PROTEIN LOLE"/>
    <property type="match status" value="1"/>
</dbReference>
<evidence type="ECO:0000256" key="6">
    <source>
        <dbReference type="ARBA" id="ARBA00023136"/>
    </source>
</evidence>
<proteinExistence type="inferred from homology"/>
<evidence type="ECO:0000313" key="9">
    <source>
        <dbReference type="EMBL" id="HDQ99885.1"/>
    </source>
</evidence>
<keyword evidence="6 7" id="KW-0472">Membrane</keyword>
<accession>A0A7V0T642</accession>
<comment type="similarity">
    <text evidence="2">Belongs to the ABC-4 integral membrane protein family. LolC/E subfamily.</text>
</comment>